<evidence type="ECO:0000256" key="4">
    <source>
        <dbReference type="ARBA" id="ARBA00023125"/>
    </source>
</evidence>
<keyword evidence="10" id="KW-1185">Reference proteome</keyword>
<accession>A0A0D2EBL3</accession>
<dbReference type="AlphaFoldDB" id="A0A0D2EBL3"/>
<comment type="subcellular location">
    <subcellularLocation>
        <location evidence="1">Nucleus</location>
    </subcellularLocation>
</comment>
<evidence type="ECO:0000313" key="9">
    <source>
        <dbReference type="EMBL" id="KIW71687.1"/>
    </source>
</evidence>
<evidence type="ECO:0000256" key="1">
    <source>
        <dbReference type="ARBA" id="ARBA00004123"/>
    </source>
</evidence>
<evidence type="ECO:0000256" key="2">
    <source>
        <dbReference type="ARBA" id="ARBA00022723"/>
    </source>
</evidence>
<dbReference type="PANTHER" id="PTHR47338:SF5">
    <property type="entry name" value="ZN(II)2CYS6 TRANSCRIPTION FACTOR (EUROFUNG)"/>
    <property type="match status" value="1"/>
</dbReference>
<dbReference type="SMART" id="SM00066">
    <property type="entry name" value="GAL4"/>
    <property type="match status" value="1"/>
</dbReference>
<feature type="region of interest" description="Disordered" evidence="7">
    <location>
        <begin position="264"/>
        <end position="283"/>
    </location>
</feature>
<evidence type="ECO:0000259" key="8">
    <source>
        <dbReference type="PROSITE" id="PS50048"/>
    </source>
</evidence>
<dbReference type="GO" id="GO:0008270">
    <property type="term" value="F:zinc ion binding"/>
    <property type="evidence" value="ECO:0007669"/>
    <property type="project" value="InterPro"/>
</dbReference>
<proteinExistence type="predicted"/>
<keyword evidence="6" id="KW-0539">Nucleus</keyword>
<dbReference type="Pfam" id="PF00172">
    <property type="entry name" value="Zn_clus"/>
    <property type="match status" value="1"/>
</dbReference>
<feature type="region of interest" description="Disordered" evidence="7">
    <location>
        <begin position="1"/>
        <end position="29"/>
    </location>
</feature>
<evidence type="ECO:0000256" key="5">
    <source>
        <dbReference type="ARBA" id="ARBA00023163"/>
    </source>
</evidence>
<keyword evidence="3" id="KW-0805">Transcription regulation</keyword>
<dbReference type="PROSITE" id="PS00463">
    <property type="entry name" value="ZN2_CY6_FUNGAL_1"/>
    <property type="match status" value="1"/>
</dbReference>
<dbReference type="EMBL" id="KN846957">
    <property type="protein sequence ID" value="KIW71686.1"/>
    <property type="molecule type" value="Genomic_DNA"/>
</dbReference>
<dbReference type="Gene3D" id="4.10.240.10">
    <property type="entry name" value="Zn(2)-C6 fungal-type DNA-binding domain"/>
    <property type="match status" value="1"/>
</dbReference>
<feature type="domain" description="Zn(2)-C6 fungal-type" evidence="8">
    <location>
        <begin position="31"/>
        <end position="60"/>
    </location>
</feature>
<dbReference type="PANTHER" id="PTHR47338">
    <property type="entry name" value="ZN(II)2CYS6 TRANSCRIPTION FACTOR (EUROFUNG)-RELATED"/>
    <property type="match status" value="1"/>
</dbReference>
<keyword evidence="4" id="KW-0238">DNA-binding</keyword>
<evidence type="ECO:0000256" key="7">
    <source>
        <dbReference type="SAM" id="MobiDB-lite"/>
    </source>
</evidence>
<name>A0A0D2EBL3_9EURO</name>
<dbReference type="GO" id="GO:0000981">
    <property type="term" value="F:DNA-binding transcription factor activity, RNA polymerase II-specific"/>
    <property type="evidence" value="ECO:0007669"/>
    <property type="project" value="InterPro"/>
</dbReference>
<feature type="compositionally biased region" description="Polar residues" evidence="7">
    <location>
        <begin position="123"/>
        <end position="135"/>
    </location>
</feature>
<feature type="region of interest" description="Disordered" evidence="7">
    <location>
        <begin position="117"/>
        <end position="205"/>
    </location>
</feature>
<dbReference type="EMBL" id="KN846957">
    <property type="protein sequence ID" value="KIW71687.1"/>
    <property type="molecule type" value="Genomic_DNA"/>
</dbReference>
<dbReference type="PROSITE" id="PS50048">
    <property type="entry name" value="ZN2_CY6_FUNGAL_2"/>
    <property type="match status" value="1"/>
</dbReference>
<dbReference type="STRING" id="5601.A0A0D2EBL3"/>
<dbReference type="HOGENOM" id="CLU_074389_0_0_1"/>
<gene>
    <name evidence="9" type="ORF">PV04_03823</name>
</gene>
<dbReference type="Proteomes" id="UP000054266">
    <property type="component" value="Unassembled WGS sequence"/>
</dbReference>
<sequence length="340" mass="37072">MRNRKDIQEGRPPPKSGVSEPPKPRVRTGRACDRCKVKKSKCDGNIPCSTCTASDRTCEYSARRRREARDWYWGMQDIIDEALQRLYWACRERTGFPGLIPDESSGRVSTDAILRGLGLSPPQVDNPQPGGSRSDSMLDTRTHRLLPRSYHPPDIRPPPQVLSQNLATPSTMTPLSPTGDDRHTFGEAVPRRHNTSTMEVDEEDDGISDGLSDGMPDGLPDGLGQEFQDGMDTSIDPKMLQAGHLGSIGGSTYSNMGGLPFGSGLPLGSHGRQMPPHSANQFGIPSLDQQRLESVTQSLGTVELPDGLLPWPGNMASIYRQGEAEDAVHGFDNSADDGER</sequence>
<dbReference type="InterPro" id="IPR001138">
    <property type="entry name" value="Zn2Cys6_DnaBD"/>
</dbReference>
<keyword evidence="5" id="KW-0804">Transcription</keyword>
<reference evidence="9 10" key="1">
    <citation type="submission" date="2015-01" db="EMBL/GenBank/DDBJ databases">
        <title>The Genome Sequence of Capronia semiimmersa CBS27337.</title>
        <authorList>
            <consortium name="The Broad Institute Genomics Platform"/>
            <person name="Cuomo C."/>
            <person name="de Hoog S."/>
            <person name="Gorbushina A."/>
            <person name="Stielow B."/>
            <person name="Teixiera M."/>
            <person name="Abouelleil A."/>
            <person name="Chapman S.B."/>
            <person name="Priest M."/>
            <person name="Young S.K."/>
            <person name="Wortman J."/>
            <person name="Nusbaum C."/>
            <person name="Birren B."/>
        </authorList>
    </citation>
    <scope>NUCLEOTIDE SEQUENCE [LARGE SCALE GENOMIC DNA]</scope>
    <source>
        <strain evidence="9 10">CBS 27337</strain>
    </source>
</reference>
<dbReference type="SUPFAM" id="SSF57701">
    <property type="entry name" value="Zn2/Cys6 DNA-binding domain"/>
    <property type="match status" value="1"/>
</dbReference>
<evidence type="ECO:0000256" key="6">
    <source>
        <dbReference type="ARBA" id="ARBA00023242"/>
    </source>
</evidence>
<dbReference type="InterPro" id="IPR050815">
    <property type="entry name" value="TF_fung"/>
</dbReference>
<dbReference type="CDD" id="cd00067">
    <property type="entry name" value="GAL4"/>
    <property type="match status" value="1"/>
</dbReference>
<evidence type="ECO:0000313" key="10">
    <source>
        <dbReference type="Proteomes" id="UP000054266"/>
    </source>
</evidence>
<organism evidence="9 10">
    <name type="scientific">Phialophora macrospora</name>
    <dbReference type="NCBI Taxonomy" id="1851006"/>
    <lineage>
        <taxon>Eukaryota</taxon>
        <taxon>Fungi</taxon>
        <taxon>Dikarya</taxon>
        <taxon>Ascomycota</taxon>
        <taxon>Pezizomycotina</taxon>
        <taxon>Eurotiomycetes</taxon>
        <taxon>Chaetothyriomycetidae</taxon>
        <taxon>Chaetothyriales</taxon>
        <taxon>Herpotrichiellaceae</taxon>
        <taxon>Phialophora</taxon>
    </lineage>
</organism>
<keyword evidence="2" id="KW-0479">Metal-binding</keyword>
<dbReference type="InterPro" id="IPR036864">
    <property type="entry name" value="Zn2-C6_fun-type_DNA-bd_sf"/>
</dbReference>
<dbReference type="GO" id="GO:0005634">
    <property type="term" value="C:nucleus"/>
    <property type="evidence" value="ECO:0007669"/>
    <property type="project" value="UniProtKB-SubCell"/>
</dbReference>
<dbReference type="EMBL" id="KN846957">
    <property type="protein sequence ID" value="KIW71685.1"/>
    <property type="molecule type" value="Genomic_DNA"/>
</dbReference>
<evidence type="ECO:0000256" key="3">
    <source>
        <dbReference type="ARBA" id="ARBA00023015"/>
    </source>
</evidence>
<feature type="compositionally biased region" description="Polar residues" evidence="7">
    <location>
        <begin position="161"/>
        <end position="176"/>
    </location>
</feature>
<dbReference type="GO" id="GO:0003677">
    <property type="term" value="F:DNA binding"/>
    <property type="evidence" value="ECO:0007669"/>
    <property type="project" value="UniProtKB-KW"/>
</dbReference>
<protein>
    <recommendedName>
        <fullName evidence="8">Zn(2)-C6 fungal-type domain-containing protein</fullName>
    </recommendedName>
</protein>